<dbReference type="KEGG" id="cki:Calkr_0560"/>
<organism evidence="2 3">
    <name type="scientific">Caldicellulosiruptor acetigenus (strain ATCC 700853 / DSM 12137 / I77R1B)</name>
    <name type="common">Caldicellulosiruptor kristjanssonii</name>
    <dbReference type="NCBI Taxonomy" id="632335"/>
    <lineage>
        <taxon>Bacteria</taxon>
        <taxon>Bacillati</taxon>
        <taxon>Bacillota</taxon>
        <taxon>Bacillota incertae sedis</taxon>
        <taxon>Caldicellulosiruptorales</taxon>
        <taxon>Caldicellulosiruptoraceae</taxon>
        <taxon>Caldicellulosiruptor</taxon>
    </lineage>
</organism>
<keyword evidence="3" id="KW-1185">Reference proteome</keyword>
<sequence length="436" mass="51046">MKLIYQLGRLDANMEQQNFKIADDNGNGWSAELSSLFLKKYFQEKENTEVKAILLYPVSLPFNTMLLSESSKLDEKCKQEIEKIWENEDIYLNNPYDFFENYFPYAKEKDDIKIIHSIGNYLYGKGKENQKEIRFDSFYSDIVLEIFLDMLKRYLENKNLASEIYVDISSGHNIYISAMLEALGHFATFTNLRHWVDKSKRPKLFIAICDPILPGNKNVYNVYIEEQRFVVFFESPLTLGDIEKIRKISFISSKLKDNTLEILKRFLLVFSAIKNNTPLYLFDTDSIVDESDEVYELLFQIIEYIHGKLTESYTSSPKLDKNLCVKTINTLGFYLGVIDAINAFKILPYEPKKGVSIKDIKEKTKKLYNIFGLANNSDILEVELDKLEKTDKNTISNGYQIGELVNWQTYKQERICYQYQKNKGNMQRNFFCSLRP</sequence>
<dbReference type="AlphaFoldDB" id="E4S9W5"/>
<dbReference type="HOGENOM" id="CLU_045946_0_0_9"/>
<dbReference type="RefSeq" id="WP_013431943.1">
    <property type="nucleotide sequence ID" value="NC_014721.1"/>
</dbReference>
<dbReference type="Proteomes" id="UP000009256">
    <property type="component" value="Chromosome"/>
</dbReference>
<dbReference type="InterPro" id="IPR053857">
    <property type="entry name" value="Csx1_CARF"/>
</dbReference>
<dbReference type="STRING" id="632335.Calkr_0560"/>
<protein>
    <submittedName>
        <fullName evidence="2">CRISPR-associated protein DxTHG</fullName>
    </submittedName>
</protein>
<dbReference type="SUPFAM" id="SSF160980">
    <property type="entry name" value="SSO1389-like"/>
    <property type="match status" value="1"/>
</dbReference>
<name>E4S9W5_CALA7</name>
<dbReference type="Gene3D" id="3.40.50.10640">
    <property type="entry name" value="SSO1389-like"/>
    <property type="match status" value="1"/>
</dbReference>
<dbReference type="Pfam" id="PF22230">
    <property type="entry name" value="Csx1_CARF"/>
    <property type="match status" value="1"/>
</dbReference>
<proteinExistence type="predicted"/>
<dbReference type="EMBL" id="CP002326">
    <property type="protein sequence ID" value="ADQ40106.1"/>
    <property type="molecule type" value="Genomic_DNA"/>
</dbReference>
<accession>E4S9W5</accession>
<reference evidence="2 3" key="2">
    <citation type="journal article" date="2011" name="J. Bacteriol.">
        <title>Complete genome sequences for the anaerobic, extremely thermophilic plant biomass-degrading bacteria Caldicellulosiruptor hydrothermalis, Caldicellulosiruptor kristjanssonii, Caldicellulosiruptor kronotskyensis, Caldicellulosiruptor owensenis, and Caldicellulosiruptor lactoaceticus.</title>
        <authorList>
            <person name="Blumer-Schuette S.E."/>
            <person name="Ozdemir I."/>
            <person name="Mistry D."/>
            <person name="Lucas S."/>
            <person name="Lapidus A."/>
            <person name="Cheng J.F."/>
            <person name="Goodwin L.A."/>
            <person name="Pitluck S."/>
            <person name="Land M.L."/>
            <person name="Hauser L.J."/>
            <person name="Woyke T."/>
            <person name="Mikhailova N."/>
            <person name="Pati A."/>
            <person name="Kyrpides N.C."/>
            <person name="Ivanova N."/>
            <person name="Detter J.C."/>
            <person name="Walston-Davenport K."/>
            <person name="Han S."/>
            <person name="Adams M.W."/>
            <person name="Kelly R.M."/>
        </authorList>
    </citation>
    <scope>NUCLEOTIDE SEQUENCE [LARGE SCALE GENOMIC DNA]</scope>
    <source>
        <strain evidence="3">ATCC 700853 / DSM 12137 / I77R1B</strain>
    </source>
</reference>
<reference key="1">
    <citation type="submission" date="2010-11" db="EMBL/GenBank/DDBJ databases">
        <title>Complete sequence of chromosome of Caldicellulosiruptor kristjanssonii 177R1B.</title>
        <authorList>
            <consortium name="US DOE Joint Genome Institute"/>
            <person name="Lucas S."/>
            <person name="Copeland A."/>
            <person name="Lapidus A."/>
            <person name="Cheng J.-F."/>
            <person name="Bruce D."/>
            <person name="Goodwin L."/>
            <person name="Pitluck S."/>
            <person name="Davenport K."/>
            <person name="Detter J.C."/>
            <person name="Han C."/>
            <person name="Tapia R."/>
            <person name="Land M."/>
            <person name="Hauser L."/>
            <person name="Jeffries C."/>
            <person name="Kyrpides N."/>
            <person name="Ivanova N."/>
            <person name="Mikhailova N."/>
            <person name="Blumer-Schuette S.E."/>
            <person name="Kelly R.M."/>
            <person name="Woyke T."/>
        </authorList>
    </citation>
    <scope>NUCLEOTIDE SEQUENCE</scope>
    <source>
        <strain>177R1B</strain>
    </source>
</reference>
<evidence type="ECO:0000259" key="1">
    <source>
        <dbReference type="Pfam" id="PF22230"/>
    </source>
</evidence>
<feature type="domain" description="CRISPR system endoribonuclease Csx1 CARF" evidence="1">
    <location>
        <begin position="50"/>
        <end position="210"/>
    </location>
</feature>
<dbReference type="eggNOG" id="COG1517">
    <property type="taxonomic scope" value="Bacteria"/>
</dbReference>
<evidence type="ECO:0000313" key="2">
    <source>
        <dbReference type="EMBL" id="ADQ40106.1"/>
    </source>
</evidence>
<evidence type="ECO:0000313" key="3">
    <source>
        <dbReference type="Proteomes" id="UP000009256"/>
    </source>
</evidence>
<gene>
    <name evidence="2" type="ordered locus">Calkr_0560</name>
</gene>